<evidence type="ECO:0000259" key="2">
    <source>
        <dbReference type="Pfam" id="PF18998"/>
    </source>
</evidence>
<sequence>MPGRPHAFYGSVTIGEVSATEGTVSAWVGENEYASTTISAGEYGKNPTLKVPGDDPSTPEKEGAVGGDVIVFKVNGVPAETAPAGPILFESGEVDQVDLVISGVTYTLTMAVNGSGSTSPAVGAHPYPTETVVTIIANPDSGWEFDSWSGDLTGSTNPTTITMDSDKSVTATFTQISALAVTTVPATYSTTTATLNGYLTLGDASSANVSFEWGTSTSYGKETSTKEMTSTGSFGATLSGLSDGTTYRFRAKAEIVGETPIYGWNKSFTTRAKPTTGEGPSGGGGGASYYYADMNLFGIEGRFLLRDGEIVRTIEATSENGMLTIAIPKGAVAKGEDGKRLKELEVAVDKSPPDPPEDAHVIGLAYNFGPAGATFDPPVTLT</sequence>
<accession>X1MI33</accession>
<comment type="caution">
    <text evidence="3">The sequence shown here is derived from an EMBL/GenBank/DDBJ whole genome shotgun (WGS) entry which is preliminary data.</text>
</comment>
<organism evidence="3">
    <name type="scientific">marine sediment metagenome</name>
    <dbReference type="NCBI Taxonomy" id="412755"/>
    <lineage>
        <taxon>unclassified sequences</taxon>
        <taxon>metagenomes</taxon>
        <taxon>ecological metagenomes</taxon>
    </lineage>
</organism>
<proteinExistence type="predicted"/>
<feature type="non-terminal residue" evidence="3">
    <location>
        <position position="382"/>
    </location>
</feature>
<name>X1MI33_9ZZZZ</name>
<dbReference type="AlphaFoldDB" id="X1MI33"/>
<dbReference type="EMBL" id="BARV01007296">
    <property type="protein sequence ID" value="GAI05994.1"/>
    <property type="molecule type" value="Genomic_DNA"/>
</dbReference>
<feature type="domain" description="Bacterial repeat" evidence="2">
    <location>
        <begin position="106"/>
        <end position="176"/>
    </location>
</feature>
<dbReference type="Pfam" id="PF18998">
    <property type="entry name" value="Flg_new_2"/>
    <property type="match status" value="1"/>
</dbReference>
<evidence type="ECO:0000313" key="3">
    <source>
        <dbReference type="EMBL" id="GAI05994.1"/>
    </source>
</evidence>
<reference evidence="3" key="1">
    <citation type="journal article" date="2014" name="Front. Microbiol.">
        <title>High frequency of phylogenetically diverse reductive dehalogenase-homologous genes in deep subseafloor sedimentary metagenomes.</title>
        <authorList>
            <person name="Kawai M."/>
            <person name="Futagami T."/>
            <person name="Toyoda A."/>
            <person name="Takaki Y."/>
            <person name="Nishi S."/>
            <person name="Hori S."/>
            <person name="Arai W."/>
            <person name="Tsubouchi T."/>
            <person name="Morono Y."/>
            <person name="Uchiyama I."/>
            <person name="Ito T."/>
            <person name="Fujiyama A."/>
            <person name="Inagaki F."/>
            <person name="Takami H."/>
        </authorList>
    </citation>
    <scope>NUCLEOTIDE SEQUENCE</scope>
    <source>
        <strain evidence="3">Expedition CK06-06</strain>
    </source>
</reference>
<feature type="region of interest" description="Disordered" evidence="1">
    <location>
        <begin position="39"/>
        <end position="63"/>
    </location>
</feature>
<protein>
    <recommendedName>
        <fullName evidence="2">Bacterial repeat domain-containing protein</fullName>
    </recommendedName>
</protein>
<dbReference type="InterPro" id="IPR044060">
    <property type="entry name" value="Bacterial_rp_domain"/>
</dbReference>
<gene>
    <name evidence="3" type="ORF">S06H3_14884</name>
</gene>
<evidence type="ECO:0000256" key="1">
    <source>
        <dbReference type="SAM" id="MobiDB-lite"/>
    </source>
</evidence>